<name>A0AAJ8LZJ9_9TREE</name>
<dbReference type="InterPro" id="IPR036322">
    <property type="entry name" value="WD40_repeat_dom_sf"/>
</dbReference>
<dbReference type="RefSeq" id="XP_066066843.1">
    <property type="nucleotide sequence ID" value="XM_066210746.1"/>
</dbReference>
<comment type="subcellular location">
    <subcellularLocation>
        <location evidence="1 6">Nucleus</location>
    </subcellularLocation>
</comment>
<evidence type="ECO:0000256" key="5">
    <source>
        <dbReference type="ARBA" id="ARBA00023242"/>
    </source>
</evidence>
<evidence type="ECO:0000256" key="6">
    <source>
        <dbReference type="HAMAP-Rule" id="MF_03056"/>
    </source>
</evidence>
<feature type="repeat" description="WD" evidence="7">
    <location>
        <begin position="190"/>
        <end position="225"/>
    </location>
</feature>
<dbReference type="EMBL" id="CP143785">
    <property type="protein sequence ID" value="WVN86143.1"/>
    <property type="molecule type" value="Genomic_DNA"/>
</dbReference>
<keyword evidence="4 6" id="KW-0677">Repeat</keyword>
<evidence type="ECO:0008006" key="11">
    <source>
        <dbReference type="Google" id="ProtNLM"/>
    </source>
</evidence>
<protein>
    <recommendedName>
        <fullName evidence="11">Transfer RNA methyltransferase 82</fullName>
    </recommendedName>
</protein>
<keyword evidence="3 6" id="KW-0819">tRNA processing</keyword>
<reference evidence="9" key="2">
    <citation type="journal article" date="2022" name="Elife">
        <title>Obligate sexual reproduction of a homothallic fungus closely related to the Cryptococcus pathogenic species complex.</title>
        <authorList>
            <person name="Passer A.R."/>
            <person name="Clancey S.A."/>
            <person name="Shea T."/>
            <person name="David-Palma M."/>
            <person name="Averette A.F."/>
            <person name="Boekhout T."/>
            <person name="Porcel B.M."/>
            <person name="Nowrousian M."/>
            <person name="Cuomo C.A."/>
            <person name="Sun S."/>
            <person name="Heitman J."/>
            <person name="Coelho M.A."/>
        </authorList>
    </citation>
    <scope>NUCLEOTIDE SEQUENCE</scope>
    <source>
        <strain evidence="9">CBS 7841</strain>
    </source>
</reference>
<dbReference type="SUPFAM" id="SSF50978">
    <property type="entry name" value="WD40 repeat-like"/>
    <property type="match status" value="1"/>
</dbReference>
<evidence type="ECO:0000256" key="3">
    <source>
        <dbReference type="ARBA" id="ARBA00022694"/>
    </source>
</evidence>
<evidence type="ECO:0000313" key="9">
    <source>
        <dbReference type="EMBL" id="WVN86143.1"/>
    </source>
</evidence>
<dbReference type="InterPro" id="IPR015943">
    <property type="entry name" value="WD40/YVTN_repeat-like_dom_sf"/>
</dbReference>
<dbReference type="SMART" id="SM00320">
    <property type="entry name" value="WD40"/>
    <property type="match status" value="3"/>
</dbReference>
<dbReference type="GO" id="GO:0005634">
    <property type="term" value="C:nucleus"/>
    <property type="evidence" value="ECO:0007669"/>
    <property type="project" value="UniProtKB-SubCell"/>
</dbReference>
<evidence type="ECO:0000313" key="10">
    <source>
        <dbReference type="Proteomes" id="UP000094043"/>
    </source>
</evidence>
<dbReference type="PROSITE" id="PS50082">
    <property type="entry name" value="WD_REPEATS_2"/>
    <property type="match status" value="1"/>
</dbReference>
<evidence type="ECO:0000256" key="4">
    <source>
        <dbReference type="ARBA" id="ARBA00022737"/>
    </source>
</evidence>
<dbReference type="PANTHER" id="PTHR16288">
    <property type="entry name" value="WD40 REPEAT PROTEIN 4"/>
    <property type="match status" value="1"/>
</dbReference>
<evidence type="ECO:0000256" key="1">
    <source>
        <dbReference type="ARBA" id="ARBA00004123"/>
    </source>
</evidence>
<dbReference type="GO" id="GO:0106004">
    <property type="term" value="P:tRNA (guanine-N7)-methylation"/>
    <property type="evidence" value="ECO:0007669"/>
    <property type="project" value="UniProtKB-UniRule"/>
</dbReference>
<dbReference type="GO" id="GO:0043527">
    <property type="term" value="C:tRNA methyltransferase complex"/>
    <property type="evidence" value="ECO:0007669"/>
    <property type="project" value="TreeGrafter"/>
</dbReference>
<dbReference type="Gene3D" id="2.130.10.10">
    <property type="entry name" value="YVTN repeat-like/Quinoprotein amine dehydrogenase"/>
    <property type="match status" value="2"/>
</dbReference>
<dbReference type="GeneID" id="91085517"/>
<dbReference type="PANTHER" id="PTHR16288:SF0">
    <property type="entry name" value="TRNA (GUANINE-N(7)-)-METHYLTRANSFERASE NON-CATALYTIC SUBUNIT WDR4"/>
    <property type="match status" value="1"/>
</dbReference>
<keyword evidence="2 6" id="KW-0853">WD repeat</keyword>
<feature type="compositionally biased region" description="Basic and acidic residues" evidence="8">
    <location>
        <begin position="552"/>
        <end position="565"/>
    </location>
</feature>
<feature type="region of interest" description="Disordered" evidence="8">
    <location>
        <begin position="518"/>
        <end position="565"/>
    </location>
</feature>
<proteinExistence type="inferred from homology"/>
<dbReference type="HAMAP" id="MF_03056">
    <property type="entry name" value="TRM82"/>
    <property type="match status" value="1"/>
</dbReference>
<sequence length="565" mass="61564">MAQLPYPPTALATSSRFLVVAAGPGLVIFDPTNGALCSSAPSTTSALIRLVAILPDGSVAATLDEDKKLCVWSLSPEGKISLRHSRTVVKKGSDISFAPDRSIILSDKVGDVYSYPLDPIEADPAAERPPIYVIVADPGQNPDATYLLGHVSMVNAHTLTTDGSRLITADRDEHIRISRYPQSYVIDHFLFGHDGFVSALHIPPSRPNLLLSAGGEPFLFVWDLNQPSLPPYTISIWPSVLPHRRVRSHLRRHKPGSRKLKINHVLEELAPEEDTFYSAPDGYMLPSGQGVCVKRIDSVEIGGETVILLYSEGASAIHSFVLPERLEGDKPVVHTLPLEKPILDFVPLTLLGDDREIVVSLDTAWDSLKKNPGPGIEGKQDVVVRGELSETEMQEMRRVFAVVKLALADSARFEPLVSALPTTAPKTLANLNLYPLLGVLPRWPGFEEDFEDSLPPMVPGMVPISSSPSAYAPSVVSTFGGGIKKNYTPDELEQLNTKQLGRLKAAGVDVGNILLKRQKKAKEEHKARQAAKREAKEKEGTRIARRTTKKAKTADGRAEKELASA</sequence>
<evidence type="ECO:0000256" key="2">
    <source>
        <dbReference type="ARBA" id="ARBA00022574"/>
    </source>
</evidence>
<gene>
    <name evidence="9" type="ORF">L203_101304</name>
</gene>
<keyword evidence="10" id="KW-1185">Reference proteome</keyword>
<dbReference type="InterPro" id="IPR028884">
    <property type="entry name" value="Trm82"/>
</dbReference>
<dbReference type="InterPro" id="IPR001680">
    <property type="entry name" value="WD40_rpt"/>
</dbReference>
<dbReference type="AlphaFoldDB" id="A0AAJ8LZJ9"/>
<comment type="pathway">
    <text evidence="6">tRNA modification; N(7)-methylguanine-tRNA biosynthesis.</text>
</comment>
<organism evidence="9 10">
    <name type="scientific">Cryptococcus depauperatus CBS 7841</name>
    <dbReference type="NCBI Taxonomy" id="1295531"/>
    <lineage>
        <taxon>Eukaryota</taxon>
        <taxon>Fungi</taxon>
        <taxon>Dikarya</taxon>
        <taxon>Basidiomycota</taxon>
        <taxon>Agaricomycotina</taxon>
        <taxon>Tremellomycetes</taxon>
        <taxon>Tremellales</taxon>
        <taxon>Cryptococcaceae</taxon>
        <taxon>Cryptococcus</taxon>
    </lineage>
</organism>
<reference evidence="9" key="1">
    <citation type="submission" date="2016-06" db="EMBL/GenBank/DDBJ databases">
        <authorList>
            <person name="Cuomo C."/>
            <person name="Litvintseva A."/>
            <person name="Heitman J."/>
            <person name="Chen Y."/>
            <person name="Sun S."/>
            <person name="Springer D."/>
            <person name="Dromer F."/>
            <person name="Young S."/>
            <person name="Zeng Q."/>
            <person name="Chapman S."/>
            <person name="Gujja S."/>
            <person name="Saif S."/>
            <person name="Birren B."/>
        </authorList>
    </citation>
    <scope>NUCLEOTIDE SEQUENCE</scope>
    <source>
        <strain evidence="9">CBS 7841</strain>
    </source>
</reference>
<dbReference type="Proteomes" id="UP000094043">
    <property type="component" value="Chromosome 2"/>
</dbReference>
<dbReference type="GO" id="GO:0005829">
    <property type="term" value="C:cytosol"/>
    <property type="evidence" value="ECO:0007669"/>
    <property type="project" value="TreeGrafter"/>
</dbReference>
<reference evidence="9" key="3">
    <citation type="submission" date="2024-01" db="EMBL/GenBank/DDBJ databases">
        <authorList>
            <person name="Coelho M.A."/>
            <person name="David-Palma M."/>
            <person name="Shea T."/>
            <person name="Sun S."/>
            <person name="Cuomo C.A."/>
            <person name="Heitman J."/>
        </authorList>
    </citation>
    <scope>NUCLEOTIDE SEQUENCE</scope>
    <source>
        <strain evidence="9">CBS 7841</strain>
    </source>
</reference>
<feature type="compositionally biased region" description="Basic and acidic residues" evidence="8">
    <location>
        <begin position="521"/>
        <end position="542"/>
    </location>
</feature>
<dbReference type="KEGG" id="cdep:91085517"/>
<evidence type="ECO:0000256" key="8">
    <source>
        <dbReference type="SAM" id="MobiDB-lite"/>
    </source>
</evidence>
<evidence type="ECO:0000256" key="7">
    <source>
        <dbReference type="PROSITE-ProRule" id="PRU00221"/>
    </source>
</evidence>
<comment type="function">
    <text evidence="6">Required for the formation of N(7)-methylguanine at position 46 (m7G46) in tRNA. In the complex, it is required to stabilize and induce conformational changes of the catalytic subunit.</text>
</comment>
<comment type="similarity">
    <text evidence="6">Belongs to the WD repeat TRM82 family.</text>
</comment>
<keyword evidence="5 6" id="KW-0539">Nucleus</keyword>
<accession>A0AAJ8LZJ9</accession>